<comment type="similarity">
    <text evidence="2">Belongs to the fungal Na(+)/H(+) exchanger family.</text>
</comment>
<evidence type="ECO:0000256" key="6">
    <source>
        <dbReference type="ARBA" id="ARBA00022989"/>
    </source>
</evidence>
<feature type="transmembrane region" description="Helical" evidence="12">
    <location>
        <begin position="335"/>
        <end position="351"/>
    </location>
</feature>
<evidence type="ECO:0000313" key="14">
    <source>
        <dbReference type="EMBL" id="CZT19066.1"/>
    </source>
</evidence>
<dbReference type="FunFam" id="1.20.1530.20:FF:000015">
    <property type="entry name" value="Na(+)/H(+) antiporter 2"/>
    <property type="match status" value="1"/>
</dbReference>
<evidence type="ECO:0000256" key="1">
    <source>
        <dbReference type="ARBA" id="ARBA00004141"/>
    </source>
</evidence>
<evidence type="ECO:0000256" key="8">
    <source>
        <dbReference type="ARBA" id="ARBA00023065"/>
    </source>
</evidence>
<evidence type="ECO:0000313" key="15">
    <source>
        <dbReference type="Proteomes" id="UP000225277"/>
    </source>
</evidence>
<reference evidence="14 15" key="1">
    <citation type="submission" date="2016-03" db="EMBL/GenBank/DDBJ databases">
        <authorList>
            <person name="Ploux O."/>
        </authorList>
    </citation>
    <scope>NUCLEOTIDE SEQUENCE [LARGE SCALE GENOMIC DNA]</scope>
    <source>
        <strain evidence="14 15">URUG2</strain>
    </source>
</reference>
<evidence type="ECO:0000256" key="5">
    <source>
        <dbReference type="ARBA" id="ARBA00022692"/>
    </source>
</evidence>
<proteinExistence type="inferred from homology"/>
<dbReference type="GO" id="GO:0005886">
    <property type="term" value="C:plasma membrane"/>
    <property type="evidence" value="ECO:0007669"/>
    <property type="project" value="InterPro"/>
</dbReference>
<evidence type="ECO:0000256" key="4">
    <source>
        <dbReference type="ARBA" id="ARBA00022449"/>
    </source>
</evidence>
<evidence type="ECO:0000256" key="3">
    <source>
        <dbReference type="ARBA" id="ARBA00022448"/>
    </source>
</evidence>
<protein>
    <submittedName>
        <fullName evidence="14">Related to Na/H antiporter</fullName>
    </submittedName>
</protein>
<dbReference type="GO" id="GO:0120029">
    <property type="term" value="P:proton export across plasma membrane"/>
    <property type="evidence" value="ECO:0007669"/>
    <property type="project" value="InterPro"/>
</dbReference>
<dbReference type="Proteomes" id="UP000225277">
    <property type="component" value="Unassembled WGS sequence"/>
</dbReference>
<dbReference type="AlphaFoldDB" id="A0A2D3V6A2"/>
<dbReference type="PANTHER" id="PTHR31382:SF1">
    <property type="entry name" value="SODIUM ION_PROTON EXCHANGER (EUROFUNG)"/>
    <property type="match status" value="1"/>
</dbReference>
<keyword evidence="9 12" id="KW-0472">Membrane</keyword>
<keyword evidence="15" id="KW-1185">Reference proteome</keyword>
<sequence>MPTLSLVNFNIVCATLGGFISLFGLVSYLLKEKAYLSEALLSTVAGVIFSPHGTNWVRPLDYAHGSEVDLETITLYFTRLVLGVQLVLAGVQLPSKYLRTEWKSLSILLGPGLTIMWLCTSLLVWAMVPDIDFVMAMTVGACVTPTDPVLSNSIVKGRFADKNIPPALQKIISAESGANDGLGYPFLFLGLYLLKYAGNGGAGEHGGLGHAFALWFYETWVYEIILSVVYGATVGWIAKELLHWAEERRYVDRESFLVFAISLALFIVGTAGLFGSDDVLACFIAGNTFTWDDWFRLETKDDSLQPTIDMLLNVTVFIWFGAVCPWHSFVTNHVVPIYRLIFLGILVLLLRRLPMLMAFQKGIHQVQNWREAFFMGFFGPIGVSAIFYLYVAREFLREIEVDGVQREDAARLSEVLNEVVWFLTICSIFVHGLSIPIGKLGVYLPRTISNEGLSGLISRTSTISRQDNPAPPIYKTPGAQGPAGSKGDGSNEASASASASASAPNLTRLRNDGTPEGPSTPASAVWQRSIKFHDGNDPLAVGST</sequence>
<accession>A0A2D3V6A2</accession>
<name>A0A2D3V6A2_9PEZI</name>
<feature type="transmembrane region" description="Helical" evidence="12">
    <location>
        <begin position="310"/>
        <end position="329"/>
    </location>
</feature>
<dbReference type="InterPro" id="IPR004712">
    <property type="entry name" value="Na+/H+_antiporter_fungi"/>
</dbReference>
<keyword evidence="10" id="KW-0739">Sodium transport</keyword>
<evidence type="ECO:0000256" key="11">
    <source>
        <dbReference type="SAM" id="MobiDB-lite"/>
    </source>
</evidence>
<dbReference type="Gene3D" id="1.20.1530.20">
    <property type="match status" value="1"/>
</dbReference>
<evidence type="ECO:0000256" key="2">
    <source>
        <dbReference type="ARBA" id="ARBA00005248"/>
    </source>
</evidence>
<feature type="domain" description="Cation/H+ exchanger transmembrane" evidence="13">
    <location>
        <begin position="25"/>
        <end position="436"/>
    </location>
</feature>
<gene>
    <name evidence="14" type="ORF">RCC_04912</name>
</gene>
<keyword evidence="5 12" id="KW-0812">Transmembrane</keyword>
<dbReference type="OrthoDB" id="5327978at2759"/>
<evidence type="ECO:0000256" key="12">
    <source>
        <dbReference type="SAM" id="Phobius"/>
    </source>
</evidence>
<evidence type="ECO:0000259" key="13">
    <source>
        <dbReference type="Pfam" id="PF00999"/>
    </source>
</evidence>
<dbReference type="GO" id="GO:0042391">
    <property type="term" value="P:regulation of membrane potential"/>
    <property type="evidence" value="ECO:0007669"/>
    <property type="project" value="InterPro"/>
</dbReference>
<feature type="compositionally biased region" description="Low complexity" evidence="11">
    <location>
        <begin position="493"/>
        <end position="503"/>
    </location>
</feature>
<feature type="transmembrane region" description="Helical" evidence="12">
    <location>
        <begin position="73"/>
        <end position="93"/>
    </location>
</feature>
<dbReference type="EMBL" id="FJUY01000006">
    <property type="protein sequence ID" value="CZT19066.1"/>
    <property type="molecule type" value="Genomic_DNA"/>
</dbReference>
<evidence type="ECO:0000256" key="9">
    <source>
        <dbReference type="ARBA" id="ARBA00023136"/>
    </source>
</evidence>
<feature type="transmembrane region" description="Helical" evidence="12">
    <location>
        <begin position="258"/>
        <end position="289"/>
    </location>
</feature>
<feature type="transmembrane region" description="Helical" evidence="12">
    <location>
        <begin position="419"/>
        <end position="438"/>
    </location>
</feature>
<feature type="transmembrane region" description="Helical" evidence="12">
    <location>
        <begin position="105"/>
        <end position="128"/>
    </location>
</feature>
<dbReference type="GO" id="GO:0015385">
    <property type="term" value="F:sodium:proton antiporter activity"/>
    <property type="evidence" value="ECO:0007669"/>
    <property type="project" value="InterPro"/>
</dbReference>
<dbReference type="Pfam" id="PF00999">
    <property type="entry name" value="Na_H_Exchanger"/>
    <property type="match status" value="1"/>
</dbReference>
<keyword evidence="3" id="KW-0813">Transport</keyword>
<keyword evidence="6 12" id="KW-1133">Transmembrane helix</keyword>
<comment type="subcellular location">
    <subcellularLocation>
        <location evidence="1">Membrane</location>
        <topology evidence="1">Multi-pass membrane protein</topology>
    </subcellularLocation>
</comment>
<evidence type="ECO:0000256" key="10">
    <source>
        <dbReference type="ARBA" id="ARBA00023201"/>
    </source>
</evidence>
<feature type="transmembrane region" description="Helical" evidence="12">
    <location>
        <begin position="6"/>
        <end position="28"/>
    </location>
</feature>
<dbReference type="GO" id="GO:0036376">
    <property type="term" value="P:sodium ion export across plasma membrane"/>
    <property type="evidence" value="ECO:0007669"/>
    <property type="project" value="InterPro"/>
</dbReference>
<dbReference type="InterPro" id="IPR038770">
    <property type="entry name" value="Na+/solute_symporter_sf"/>
</dbReference>
<dbReference type="STRING" id="112498.A0A2D3V6A2"/>
<evidence type="ECO:0000256" key="7">
    <source>
        <dbReference type="ARBA" id="ARBA00023053"/>
    </source>
</evidence>
<keyword evidence="4" id="KW-0050">Antiport</keyword>
<feature type="transmembrane region" description="Helical" evidence="12">
    <location>
        <begin position="372"/>
        <end position="391"/>
    </location>
</feature>
<organism evidence="14 15">
    <name type="scientific">Ramularia collo-cygni</name>
    <dbReference type="NCBI Taxonomy" id="112498"/>
    <lineage>
        <taxon>Eukaryota</taxon>
        <taxon>Fungi</taxon>
        <taxon>Dikarya</taxon>
        <taxon>Ascomycota</taxon>
        <taxon>Pezizomycotina</taxon>
        <taxon>Dothideomycetes</taxon>
        <taxon>Dothideomycetidae</taxon>
        <taxon>Mycosphaerellales</taxon>
        <taxon>Mycosphaerellaceae</taxon>
        <taxon>Ramularia</taxon>
    </lineage>
</organism>
<dbReference type="InterPro" id="IPR006153">
    <property type="entry name" value="Cation/H_exchanger_TM"/>
</dbReference>
<feature type="transmembrane region" description="Helical" evidence="12">
    <location>
        <begin position="219"/>
        <end position="238"/>
    </location>
</feature>
<feature type="region of interest" description="Disordered" evidence="11">
    <location>
        <begin position="461"/>
        <end position="544"/>
    </location>
</feature>
<dbReference type="RefSeq" id="XP_023625956.1">
    <property type="nucleotide sequence ID" value="XM_023770188.1"/>
</dbReference>
<keyword evidence="7" id="KW-0915">Sodium</keyword>
<dbReference type="PANTHER" id="PTHR31382">
    <property type="entry name" value="NA(+)/H(+) ANTIPORTER"/>
    <property type="match status" value="1"/>
</dbReference>
<keyword evidence="8" id="KW-0406">Ion transport</keyword>
<dbReference type="GeneID" id="35600080"/>